<feature type="transmembrane region" description="Helical" evidence="1">
    <location>
        <begin position="213"/>
        <end position="233"/>
    </location>
</feature>
<evidence type="ECO:0000256" key="1">
    <source>
        <dbReference type="SAM" id="Phobius"/>
    </source>
</evidence>
<keyword evidence="3" id="KW-1185">Reference proteome</keyword>
<evidence type="ECO:0000313" key="2">
    <source>
        <dbReference type="EMBL" id="ETB59991.1"/>
    </source>
</evidence>
<proteinExistence type="predicted"/>
<evidence type="ECO:0000313" key="3">
    <source>
        <dbReference type="Proteomes" id="UP000018538"/>
    </source>
</evidence>
<reference evidence="2 3" key="1">
    <citation type="submission" date="2013-11" db="EMBL/GenBank/DDBJ databases">
        <title>The Genome Sequence of Plasmodium yoelii 17X.</title>
        <authorList>
            <consortium name="The Broad Institute Genomics Platform"/>
            <consortium name="The Broad Institute Genome Sequencing Center for Infectious Disease"/>
            <person name="Neafsey D."/>
            <person name="Adams J."/>
            <person name="Walker B."/>
            <person name="Young S.K."/>
            <person name="Zeng Q."/>
            <person name="Gargeya S."/>
            <person name="Fitzgerald M."/>
            <person name="Haas B."/>
            <person name="Abouelleil A."/>
            <person name="Alvarado L."/>
            <person name="Chapman S.B."/>
            <person name="Gainer-Dewar J."/>
            <person name="Goldberg J."/>
            <person name="Griggs A."/>
            <person name="Gujja S."/>
            <person name="Hansen M."/>
            <person name="Howarth C."/>
            <person name="Imamovic A."/>
            <person name="Ireland A."/>
            <person name="Larimer J."/>
            <person name="McCowan C."/>
            <person name="Murphy C."/>
            <person name="Pearson M."/>
            <person name="Poon T.W."/>
            <person name="Priest M."/>
            <person name="Roberts A."/>
            <person name="Saif S."/>
            <person name="Shea T."/>
            <person name="Sykes S."/>
            <person name="Wortman J."/>
            <person name="Nusbaum C."/>
            <person name="Birren B."/>
        </authorList>
    </citation>
    <scope>NUCLEOTIDE SEQUENCE [LARGE SCALE GENOMIC DNA]</scope>
    <source>
        <strain evidence="2 3">17X</strain>
    </source>
</reference>
<protein>
    <submittedName>
        <fullName evidence="2">Uncharacterized protein</fullName>
    </submittedName>
</protein>
<accession>V7PK95</accession>
<gene>
    <name evidence="2" type="ORF">YYC_02384</name>
</gene>
<organism evidence="2 3">
    <name type="scientific">Plasmodium yoelii 17X</name>
    <dbReference type="NCBI Taxonomy" id="1323249"/>
    <lineage>
        <taxon>Eukaryota</taxon>
        <taxon>Sar</taxon>
        <taxon>Alveolata</taxon>
        <taxon>Apicomplexa</taxon>
        <taxon>Aconoidasida</taxon>
        <taxon>Haemosporida</taxon>
        <taxon>Plasmodiidae</taxon>
        <taxon>Plasmodium</taxon>
        <taxon>Plasmodium (Vinckeia)</taxon>
    </lineage>
</organism>
<sequence length="280" mass="33219">MDTEICRNFVYLTTKFPDNLVDGKYNFVDDVHFKEYCYDNCNNNIGKINAVSLYLFNEFFGESSSFKNHNKINIVEYIMIWLSYMLSLIENNDNSVSNLDHFFKVYIDGGSYYNSYKNLIEKKKYFLNMDKSIISKFYNAFKSLCNLYTQIDKDNHNCMNYLKDDNEFNKNYEKLKNDSNITKNESYRQLLSTLLNDYNNLKNKCNGTSFPSIASKLFIVLSIFGAIGIFLGVSYKVNNKEFKNYFHYIYANVNKQITRFLTFYISIRYLDFGKKFKNKN</sequence>
<keyword evidence="1" id="KW-0472">Membrane</keyword>
<name>V7PK95_PLAYE</name>
<dbReference type="Proteomes" id="UP000018538">
    <property type="component" value="Unassembled WGS sequence"/>
</dbReference>
<dbReference type="EMBL" id="KI635763">
    <property type="protein sequence ID" value="ETB59991.1"/>
    <property type="molecule type" value="Genomic_DNA"/>
</dbReference>
<dbReference type="Pfam" id="PF06022">
    <property type="entry name" value="Cir_Bir_Yir"/>
    <property type="match status" value="1"/>
</dbReference>
<dbReference type="NCBIfam" id="TIGR01590">
    <property type="entry name" value="yir-bir-cir_Pla"/>
    <property type="match status" value="1"/>
</dbReference>
<dbReference type="AlphaFoldDB" id="V7PK95"/>
<dbReference type="InterPro" id="IPR006477">
    <property type="entry name" value="Yir_bir_cir"/>
</dbReference>
<keyword evidence="1" id="KW-0812">Transmembrane</keyword>
<keyword evidence="1" id="KW-1133">Transmembrane helix</keyword>